<keyword evidence="3" id="KW-1185">Reference proteome</keyword>
<evidence type="ECO:0000313" key="2">
    <source>
        <dbReference type="EMBL" id="KAK0473555.1"/>
    </source>
</evidence>
<dbReference type="Proteomes" id="UP001175227">
    <property type="component" value="Unassembled WGS sequence"/>
</dbReference>
<feature type="region of interest" description="Disordered" evidence="1">
    <location>
        <begin position="210"/>
        <end position="229"/>
    </location>
</feature>
<reference evidence="2" key="1">
    <citation type="submission" date="2023-06" db="EMBL/GenBank/DDBJ databases">
        <authorList>
            <consortium name="Lawrence Berkeley National Laboratory"/>
            <person name="Ahrendt S."/>
            <person name="Sahu N."/>
            <person name="Indic B."/>
            <person name="Wong-Bajracharya J."/>
            <person name="Merenyi Z."/>
            <person name="Ke H.-M."/>
            <person name="Monk M."/>
            <person name="Kocsube S."/>
            <person name="Drula E."/>
            <person name="Lipzen A."/>
            <person name="Balint B."/>
            <person name="Henrissat B."/>
            <person name="Andreopoulos B."/>
            <person name="Martin F.M."/>
            <person name="Harder C.B."/>
            <person name="Rigling D."/>
            <person name="Ford K.L."/>
            <person name="Foster G.D."/>
            <person name="Pangilinan J."/>
            <person name="Papanicolaou A."/>
            <person name="Barry K."/>
            <person name="LaButti K."/>
            <person name="Viragh M."/>
            <person name="Koriabine M."/>
            <person name="Yan M."/>
            <person name="Riley R."/>
            <person name="Champramary S."/>
            <person name="Plett K.L."/>
            <person name="Tsai I.J."/>
            <person name="Slot J."/>
            <person name="Sipos G."/>
            <person name="Plett J."/>
            <person name="Nagy L.G."/>
            <person name="Grigoriev I.V."/>
        </authorList>
    </citation>
    <scope>NUCLEOTIDE SEQUENCE</scope>
    <source>
        <strain evidence="2">ICMP 16352</strain>
    </source>
</reference>
<evidence type="ECO:0000256" key="1">
    <source>
        <dbReference type="SAM" id="MobiDB-lite"/>
    </source>
</evidence>
<feature type="compositionally biased region" description="Acidic residues" evidence="1">
    <location>
        <begin position="164"/>
        <end position="173"/>
    </location>
</feature>
<feature type="region of interest" description="Disordered" evidence="1">
    <location>
        <begin position="135"/>
        <end position="194"/>
    </location>
</feature>
<organism evidence="2 3">
    <name type="scientific">Armillaria novae-zelandiae</name>
    <dbReference type="NCBI Taxonomy" id="153914"/>
    <lineage>
        <taxon>Eukaryota</taxon>
        <taxon>Fungi</taxon>
        <taxon>Dikarya</taxon>
        <taxon>Basidiomycota</taxon>
        <taxon>Agaricomycotina</taxon>
        <taxon>Agaricomycetes</taxon>
        <taxon>Agaricomycetidae</taxon>
        <taxon>Agaricales</taxon>
        <taxon>Marasmiineae</taxon>
        <taxon>Physalacriaceae</taxon>
        <taxon>Armillaria</taxon>
    </lineage>
</organism>
<sequence length="537" mass="58878">MPSNPHLESDTFCFRPMDRVPMGWTEVEVRGLSDCLANDPTTLKPLQQGAALICWVFNAIWFCDNARSLCKHSRLPVKWMRAKHACLLHKLESVLELEQRPTFAKCAHRSPWVRSAVRRMLKIAYHGPPELLEANTESKSEEMAEPAAGPEASRASPPTGDASLSDEEGEGGIEQDAQASVAEEELVDTRSSGSDSLLAGRKHVALASPVPPVATGKDAREPPLKKAKGFTRTGWPLALNQQLREGRTQPAMRANMEAMQDEGLLLVGTSVLFFCVVRPPFQAASTKCDRCKAASSRSCRIPADSDNGRPSCAECLISSHSCPSRLAPATRAARPPMIPKAHTACRQVVVRVPRIGEVAHEYQRIEGSQMNPRPPVGGDSTTDFAFGLVERLSLRLHPREPAWDRIVAASEQIVAGYRALQYELQNYGPFNEADIERLLTNCFPESALDEGHADFLGEQIPSPVVTDVERAALRILIDRHGGSPSWVEHLGGHDIRTTLNILNLGSCSIEVKEEEVDELITRGVLYTIDSDPANVDS</sequence>
<comment type="caution">
    <text evidence="2">The sequence shown here is derived from an EMBL/GenBank/DDBJ whole genome shotgun (WGS) entry which is preliminary data.</text>
</comment>
<dbReference type="AlphaFoldDB" id="A0AA39NXL4"/>
<protein>
    <submittedName>
        <fullName evidence="2">Uncharacterized protein</fullName>
    </submittedName>
</protein>
<gene>
    <name evidence="2" type="ORF">IW261DRAFT_1569617</name>
</gene>
<dbReference type="EMBL" id="JAUEPR010000032">
    <property type="protein sequence ID" value="KAK0473555.1"/>
    <property type="molecule type" value="Genomic_DNA"/>
</dbReference>
<evidence type="ECO:0000313" key="3">
    <source>
        <dbReference type="Proteomes" id="UP001175227"/>
    </source>
</evidence>
<accession>A0AA39NXL4</accession>
<proteinExistence type="predicted"/>
<name>A0AA39NXL4_9AGAR</name>